<dbReference type="Proteomes" id="UP000215335">
    <property type="component" value="Unassembled WGS sequence"/>
</dbReference>
<organism evidence="1 2">
    <name type="scientific">Trichomalopsis sarcophagae</name>
    <dbReference type="NCBI Taxonomy" id="543379"/>
    <lineage>
        <taxon>Eukaryota</taxon>
        <taxon>Metazoa</taxon>
        <taxon>Ecdysozoa</taxon>
        <taxon>Arthropoda</taxon>
        <taxon>Hexapoda</taxon>
        <taxon>Insecta</taxon>
        <taxon>Pterygota</taxon>
        <taxon>Neoptera</taxon>
        <taxon>Endopterygota</taxon>
        <taxon>Hymenoptera</taxon>
        <taxon>Apocrita</taxon>
        <taxon>Proctotrupomorpha</taxon>
        <taxon>Chalcidoidea</taxon>
        <taxon>Pteromalidae</taxon>
        <taxon>Pteromalinae</taxon>
        <taxon>Trichomalopsis</taxon>
    </lineage>
</organism>
<evidence type="ECO:0000313" key="2">
    <source>
        <dbReference type="Proteomes" id="UP000215335"/>
    </source>
</evidence>
<evidence type="ECO:0000313" key="1">
    <source>
        <dbReference type="EMBL" id="OXU24422.1"/>
    </source>
</evidence>
<sequence>MCKACYRQKKNREQEQFKHGYKVFPLVASLALFLGNEIRPLVAIRLADFWIFVENGTPGINDDKQN</sequence>
<dbReference type="AlphaFoldDB" id="A0A232F1K5"/>
<protein>
    <submittedName>
        <fullName evidence="1">Uncharacterized protein</fullName>
    </submittedName>
</protein>
<dbReference type="EMBL" id="NNAY01001303">
    <property type="protein sequence ID" value="OXU24422.1"/>
    <property type="molecule type" value="Genomic_DNA"/>
</dbReference>
<gene>
    <name evidence="1" type="ORF">TSAR_000240</name>
</gene>
<comment type="caution">
    <text evidence="1">The sequence shown here is derived from an EMBL/GenBank/DDBJ whole genome shotgun (WGS) entry which is preliminary data.</text>
</comment>
<accession>A0A232F1K5</accession>
<proteinExistence type="predicted"/>
<keyword evidence="2" id="KW-1185">Reference proteome</keyword>
<reference evidence="1 2" key="1">
    <citation type="journal article" date="2017" name="Curr. Biol.">
        <title>The Evolution of Venom by Co-option of Single-Copy Genes.</title>
        <authorList>
            <person name="Martinson E.O."/>
            <person name="Mrinalini"/>
            <person name="Kelkar Y.D."/>
            <person name="Chang C.H."/>
            <person name="Werren J.H."/>
        </authorList>
    </citation>
    <scope>NUCLEOTIDE SEQUENCE [LARGE SCALE GENOMIC DNA]</scope>
    <source>
        <strain evidence="1 2">Alberta</strain>
        <tissue evidence="1">Whole body</tissue>
    </source>
</reference>
<name>A0A232F1K5_9HYME</name>